<evidence type="ECO:0000313" key="2">
    <source>
        <dbReference type="EMBL" id="MEN2475791.1"/>
    </source>
</evidence>
<dbReference type="Proteomes" id="UP001466933">
    <property type="component" value="Unassembled WGS sequence"/>
</dbReference>
<keyword evidence="3" id="KW-1185">Reference proteome</keyword>
<feature type="region of interest" description="Disordered" evidence="1">
    <location>
        <begin position="1"/>
        <end position="32"/>
    </location>
</feature>
<reference evidence="2 3" key="1">
    <citation type="submission" date="2024-05" db="EMBL/GenBank/DDBJ databases">
        <title>Burkholderia sp. Nov. a novel bacteria isolated from rhizosphere soil of Camellia sinensis.</title>
        <authorList>
            <person name="Dong Y."/>
        </authorList>
    </citation>
    <scope>NUCLEOTIDE SEQUENCE [LARGE SCALE GENOMIC DNA]</scope>
    <source>
        <strain evidence="2 3">GS2Y</strain>
    </source>
</reference>
<comment type="caution">
    <text evidence="2">The sequence shown here is derived from an EMBL/GenBank/DDBJ whole genome shotgun (WGS) entry which is preliminary data.</text>
</comment>
<organism evidence="2 3">
    <name type="scientific">Burkholderia theae</name>
    <dbReference type="NCBI Taxonomy" id="3143496"/>
    <lineage>
        <taxon>Bacteria</taxon>
        <taxon>Pseudomonadati</taxon>
        <taxon>Pseudomonadota</taxon>
        <taxon>Betaproteobacteria</taxon>
        <taxon>Burkholderiales</taxon>
        <taxon>Burkholderiaceae</taxon>
        <taxon>Burkholderia</taxon>
    </lineage>
</organism>
<gene>
    <name evidence="2" type="ORF">VOI36_38480</name>
</gene>
<evidence type="ECO:0000313" key="3">
    <source>
        <dbReference type="Proteomes" id="UP001466933"/>
    </source>
</evidence>
<evidence type="ECO:0000256" key="1">
    <source>
        <dbReference type="SAM" id="MobiDB-lite"/>
    </source>
</evidence>
<dbReference type="EMBL" id="JBCPYA010000032">
    <property type="protein sequence ID" value="MEN2475791.1"/>
    <property type="molecule type" value="Genomic_DNA"/>
</dbReference>
<accession>A0ABU9WUN0</accession>
<sequence length="97" mass="10740">MKRGESLIHRYDDASMRNPRGQQVSGTGPIGRFDNFNTERTYKVTSTRMNTVDLNEMHRARCGLALSPGAVLQSESEAGQSSIHDTFVGTSWSCPMC</sequence>
<protein>
    <submittedName>
        <fullName evidence="2">Uncharacterized protein</fullName>
    </submittedName>
</protein>
<feature type="compositionally biased region" description="Basic and acidic residues" evidence="1">
    <location>
        <begin position="1"/>
        <end position="15"/>
    </location>
</feature>
<dbReference type="RefSeq" id="WP_343495608.1">
    <property type="nucleotide sequence ID" value="NZ_JBCPYA010000032.1"/>
</dbReference>
<proteinExistence type="predicted"/>
<name>A0ABU9WUN0_9BURK</name>